<feature type="compositionally biased region" description="Basic and acidic residues" evidence="1">
    <location>
        <begin position="63"/>
        <end position="83"/>
    </location>
</feature>
<dbReference type="EMBL" id="BAABCQ010000019">
    <property type="protein sequence ID" value="GAA3963693.1"/>
    <property type="molecule type" value="Genomic_DNA"/>
</dbReference>
<feature type="region of interest" description="Disordered" evidence="1">
    <location>
        <begin position="45"/>
        <end position="145"/>
    </location>
</feature>
<comment type="caution">
    <text evidence="2">The sequence shown here is derived from an EMBL/GenBank/DDBJ whole genome shotgun (WGS) entry which is preliminary data.</text>
</comment>
<accession>A0ABP7PD14</accession>
<keyword evidence="3" id="KW-1185">Reference proteome</keyword>
<dbReference type="Proteomes" id="UP001500034">
    <property type="component" value="Unassembled WGS sequence"/>
</dbReference>
<evidence type="ECO:0000313" key="3">
    <source>
        <dbReference type="Proteomes" id="UP001500034"/>
    </source>
</evidence>
<gene>
    <name evidence="2" type="ORF">GCM10022384_14680</name>
</gene>
<protein>
    <recommendedName>
        <fullName evidence="4">Lipoprotein</fullName>
    </recommendedName>
</protein>
<proteinExistence type="predicted"/>
<reference evidence="3" key="1">
    <citation type="journal article" date="2019" name="Int. J. Syst. Evol. Microbiol.">
        <title>The Global Catalogue of Microorganisms (GCM) 10K type strain sequencing project: providing services to taxonomists for standard genome sequencing and annotation.</title>
        <authorList>
            <consortium name="The Broad Institute Genomics Platform"/>
            <consortium name="The Broad Institute Genome Sequencing Center for Infectious Disease"/>
            <person name="Wu L."/>
            <person name="Ma J."/>
        </authorList>
    </citation>
    <scope>NUCLEOTIDE SEQUENCE [LARGE SCALE GENOMIC DNA]</scope>
    <source>
        <strain evidence="3">JCM 17027</strain>
    </source>
</reference>
<name>A0ABP7PD14_9ACTN</name>
<organism evidence="2 3">
    <name type="scientific">Streptomyces marokkonensis</name>
    <dbReference type="NCBI Taxonomy" id="324855"/>
    <lineage>
        <taxon>Bacteria</taxon>
        <taxon>Bacillati</taxon>
        <taxon>Actinomycetota</taxon>
        <taxon>Actinomycetes</taxon>
        <taxon>Kitasatosporales</taxon>
        <taxon>Streptomycetaceae</taxon>
        <taxon>Streptomyces</taxon>
    </lineage>
</organism>
<evidence type="ECO:0008006" key="4">
    <source>
        <dbReference type="Google" id="ProtNLM"/>
    </source>
</evidence>
<feature type="compositionally biased region" description="Polar residues" evidence="1">
    <location>
        <begin position="103"/>
        <end position="127"/>
    </location>
</feature>
<feature type="compositionally biased region" description="Low complexity" evidence="1">
    <location>
        <begin position="84"/>
        <end position="96"/>
    </location>
</feature>
<evidence type="ECO:0000313" key="2">
    <source>
        <dbReference type="EMBL" id="GAA3963693.1"/>
    </source>
</evidence>
<sequence>MYPNHTGPQEQLTMNASHRRTTKHWVAITALAAIALTGCTQEPADRMDSAADTKAASPSLSADKTDARPNGDKKPADPAEAAKKASPSAPAGNSSPRTDDVRNSAQPTTAAKTQPPSEQTGTPSDSSGEAAKDAPASTGRAPFAGTEQFVTIGKAWTSDGRSYLSVRPAQKKINTQFDTWEVNAGTGPFTTVPMAGGARTLLTVPVRPETTEAKDAELLPYSPARFVTLVNRLDSSLYDGIGYDLVFDGAGQVTSVKTLFRP</sequence>
<evidence type="ECO:0000256" key="1">
    <source>
        <dbReference type="SAM" id="MobiDB-lite"/>
    </source>
</evidence>